<dbReference type="Proteomes" id="UP000006038">
    <property type="component" value="Chromosome 10"/>
</dbReference>
<reference evidence="1" key="2">
    <citation type="submission" date="2013-04" db="UniProtKB">
        <authorList>
            <consortium name="EnsemblPlants"/>
        </authorList>
    </citation>
    <scope>IDENTIFICATION</scope>
</reference>
<sequence>MESMEVKLLEKLELLMSRIMSWTRKWNTMEASWVKFPRRCIRVRSRYCCRTSCRRYCETARSRR</sequence>
<keyword evidence="2" id="KW-1185">Reference proteome</keyword>
<reference evidence="1" key="1">
    <citation type="journal article" date="2013" name="Nat. Commun.">
        <title>Whole-genome sequencing of Oryza brachyantha reveals mechanisms underlying Oryza genome evolution.</title>
        <authorList>
            <person name="Chen J."/>
            <person name="Huang Q."/>
            <person name="Gao D."/>
            <person name="Wang J."/>
            <person name="Lang Y."/>
            <person name="Liu T."/>
            <person name="Li B."/>
            <person name="Bai Z."/>
            <person name="Luis Goicoechea J."/>
            <person name="Liang C."/>
            <person name="Chen C."/>
            <person name="Zhang W."/>
            <person name="Sun S."/>
            <person name="Liao Y."/>
            <person name="Zhang X."/>
            <person name="Yang L."/>
            <person name="Song C."/>
            <person name="Wang M."/>
            <person name="Shi J."/>
            <person name="Liu G."/>
            <person name="Liu J."/>
            <person name="Zhou H."/>
            <person name="Zhou W."/>
            <person name="Yu Q."/>
            <person name="An N."/>
            <person name="Chen Y."/>
            <person name="Cai Q."/>
            <person name="Wang B."/>
            <person name="Liu B."/>
            <person name="Min J."/>
            <person name="Huang Y."/>
            <person name="Wu H."/>
            <person name="Li Z."/>
            <person name="Zhang Y."/>
            <person name="Yin Y."/>
            <person name="Song W."/>
            <person name="Jiang J."/>
            <person name="Jackson S.A."/>
            <person name="Wing R.A."/>
            <person name="Wang J."/>
            <person name="Chen M."/>
        </authorList>
    </citation>
    <scope>NUCLEOTIDE SEQUENCE [LARGE SCALE GENOMIC DNA]</scope>
    <source>
        <strain evidence="1">cv. IRGC 101232</strain>
    </source>
</reference>
<evidence type="ECO:0000313" key="1">
    <source>
        <dbReference type="EnsemblPlants" id="OB10G11510.1"/>
    </source>
</evidence>
<dbReference type="EnsemblPlants" id="OB10G11510.1">
    <property type="protein sequence ID" value="OB10G11510.1"/>
    <property type="gene ID" value="OB10G11510"/>
</dbReference>
<protein>
    <submittedName>
        <fullName evidence="1">Uncharacterized protein</fullName>
    </submittedName>
</protein>
<accession>J3N0V3</accession>
<evidence type="ECO:0000313" key="2">
    <source>
        <dbReference type="Proteomes" id="UP000006038"/>
    </source>
</evidence>
<proteinExistence type="predicted"/>
<name>J3N0V3_ORYBR</name>
<dbReference type="HOGENOM" id="CLU_2871205_0_0_1"/>
<organism evidence="1">
    <name type="scientific">Oryza brachyantha</name>
    <name type="common">malo sina</name>
    <dbReference type="NCBI Taxonomy" id="4533"/>
    <lineage>
        <taxon>Eukaryota</taxon>
        <taxon>Viridiplantae</taxon>
        <taxon>Streptophyta</taxon>
        <taxon>Embryophyta</taxon>
        <taxon>Tracheophyta</taxon>
        <taxon>Spermatophyta</taxon>
        <taxon>Magnoliopsida</taxon>
        <taxon>Liliopsida</taxon>
        <taxon>Poales</taxon>
        <taxon>Poaceae</taxon>
        <taxon>BOP clade</taxon>
        <taxon>Oryzoideae</taxon>
        <taxon>Oryzeae</taxon>
        <taxon>Oryzinae</taxon>
        <taxon>Oryza</taxon>
    </lineage>
</organism>
<dbReference type="Gramene" id="OB10G11510.1">
    <property type="protein sequence ID" value="OB10G11510.1"/>
    <property type="gene ID" value="OB10G11510"/>
</dbReference>
<dbReference type="AlphaFoldDB" id="J3N0V3"/>